<dbReference type="PANTHER" id="PTHR44099">
    <property type="entry name" value="RABCONNECTIN-3B, ISOFORM A"/>
    <property type="match status" value="1"/>
</dbReference>
<dbReference type="OrthoDB" id="338622at2759"/>
<dbReference type="OMA" id="PCSAHEH"/>
<dbReference type="GO" id="GO:0005737">
    <property type="term" value="C:cytoplasm"/>
    <property type="evidence" value="ECO:0007669"/>
    <property type="project" value="TreeGrafter"/>
</dbReference>
<organism evidence="2 3">
    <name type="scientific">Tilletiaria anomala (strain ATCC 24038 / CBS 436.72 / UBC 951)</name>
    <dbReference type="NCBI Taxonomy" id="1037660"/>
    <lineage>
        <taxon>Eukaryota</taxon>
        <taxon>Fungi</taxon>
        <taxon>Dikarya</taxon>
        <taxon>Basidiomycota</taxon>
        <taxon>Ustilaginomycotina</taxon>
        <taxon>Exobasidiomycetes</taxon>
        <taxon>Georgefischeriales</taxon>
        <taxon>Tilletiariaceae</taxon>
        <taxon>Tilletiaria</taxon>
    </lineage>
</organism>
<proteinExistence type="predicted"/>
<dbReference type="SUPFAM" id="SSF50978">
    <property type="entry name" value="WD40 repeat-like"/>
    <property type="match status" value="1"/>
</dbReference>
<dbReference type="PANTHER" id="PTHR44099:SF4">
    <property type="entry name" value="RABCONNECTIN-3B, ISOFORM A"/>
    <property type="match status" value="1"/>
</dbReference>
<dbReference type="InterPro" id="IPR015943">
    <property type="entry name" value="WD40/YVTN_repeat-like_dom_sf"/>
</dbReference>
<keyword evidence="3" id="KW-1185">Reference proteome</keyword>
<dbReference type="RefSeq" id="XP_013241262.1">
    <property type="nucleotide sequence ID" value="XM_013385808.1"/>
</dbReference>
<dbReference type="InterPro" id="IPR036322">
    <property type="entry name" value="WD40_repeat_dom_sf"/>
</dbReference>
<evidence type="ECO:0000313" key="2">
    <source>
        <dbReference type="EMBL" id="KDN40025.1"/>
    </source>
</evidence>
<protein>
    <submittedName>
        <fullName evidence="2">Uncharacterized protein</fullName>
    </submittedName>
</protein>
<evidence type="ECO:0000313" key="3">
    <source>
        <dbReference type="Proteomes" id="UP000027361"/>
    </source>
</evidence>
<name>A0A066VN67_TILAU</name>
<reference evidence="2 3" key="1">
    <citation type="submission" date="2014-05" db="EMBL/GenBank/DDBJ databases">
        <title>Draft genome sequence of a rare smut relative, Tilletiaria anomala UBC 951.</title>
        <authorList>
            <consortium name="DOE Joint Genome Institute"/>
            <person name="Toome M."/>
            <person name="Kuo A."/>
            <person name="Henrissat B."/>
            <person name="Lipzen A."/>
            <person name="Tritt A."/>
            <person name="Yoshinaga Y."/>
            <person name="Zane M."/>
            <person name="Barry K."/>
            <person name="Grigoriev I.V."/>
            <person name="Spatafora J.W."/>
            <person name="Aimea M.C."/>
        </authorList>
    </citation>
    <scope>NUCLEOTIDE SEQUENCE [LARGE SCALE GENOMIC DNA]</scope>
    <source>
        <strain evidence="2 3">UBC 951</strain>
    </source>
</reference>
<dbReference type="AlphaFoldDB" id="A0A066VN67"/>
<dbReference type="PROSITE" id="PS50082">
    <property type="entry name" value="WD_REPEATS_2"/>
    <property type="match status" value="1"/>
</dbReference>
<comment type="caution">
    <text evidence="2">The sequence shown here is derived from an EMBL/GenBank/DDBJ whole genome shotgun (WGS) entry which is preliminary data.</text>
</comment>
<dbReference type="Proteomes" id="UP000027361">
    <property type="component" value="Unassembled WGS sequence"/>
</dbReference>
<sequence>MELVRVIFSVATATLDTGESTGLAELRTSARQATLQIAHDNTPLFMTTLSHDILQARSPAHCSATMRLVAFMVRRKPLLLHPNLPRLAEAVVKSLDPNATTMRRDLVVQAATVMISELVHSYPSIAFHGTLQRLAVGTHEGAVITYDLKTATRLYVIEGHRRPVSACSYSPDGRRLITVSLEEGRVLVWKVGSSLASVFTPGSLPRQGGTDRSGAYKAIEFHVAGKCRR</sequence>
<dbReference type="HOGENOM" id="CLU_1210524_0_0_1"/>
<dbReference type="GeneID" id="25262638"/>
<dbReference type="InParanoid" id="A0A066VN67"/>
<dbReference type="Pfam" id="PF00400">
    <property type="entry name" value="WD40"/>
    <property type="match status" value="1"/>
</dbReference>
<feature type="repeat" description="WD" evidence="1">
    <location>
        <begin position="157"/>
        <end position="191"/>
    </location>
</feature>
<keyword evidence="1" id="KW-0853">WD repeat</keyword>
<gene>
    <name evidence="2" type="ORF">K437DRAFT_227612</name>
</gene>
<dbReference type="InterPro" id="IPR001680">
    <property type="entry name" value="WD40_rpt"/>
</dbReference>
<accession>A0A066VN67</accession>
<dbReference type="EMBL" id="JMSN01000096">
    <property type="protein sequence ID" value="KDN40025.1"/>
    <property type="molecule type" value="Genomic_DNA"/>
</dbReference>
<dbReference type="InterPro" id="IPR049916">
    <property type="entry name" value="WDR72-like"/>
</dbReference>
<dbReference type="STRING" id="1037660.A0A066VN67"/>
<dbReference type="SMART" id="SM00320">
    <property type="entry name" value="WD40"/>
    <property type="match status" value="2"/>
</dbReference>
<dbReference type="Gene3D" id="2.130.10.10">
    <property type="entry name" value="YVTN repeat-like/Quinoprotein amine dehydrogenase"/>
    <property type="match status" value="1"/>
</dbReference>
<evidence type="ECO:0000256" key="1">
    <source>
        <dbReference type="PROSITE-ProRule" id="PRU00221"/>
    </source>
</evidence>